<dbReference type="InterPro" id="IPR002104">
    <property type="entry name" value="Integrase_catalytic"/>
</dbReference>
<protein>
    <submittedName>
        <fullName evidence="6">Tyrosine-type recombinase/integrase</fullName>
    </submittedName>
</protein>
<evidence type="ECO:0000256" key="4">
    <source>
        <dbReference type="ARBA" id="ARBA00023172"/>
    </source>
</evidence>
<dbReference type="PANTHER" id="PTHR30349">
    <property type="entry name" value="PHAGE INTEGRASE-RELATED"/>
    <property type="match status" value="1"/>
</dbReference>
<dbReference type="InterPro" id="IPR050090">
    <property type="entry name" value="Tyrosine_recombinase_XerCD"/>
</dbReference>
<dbReference type="EMBL" id="JBHSAJ010000037">
    <property type="protein sequence ID" value="MFC3935694.1"/>
    <property type="molecule type" value="Genomic_DNA"/>
</dbReference>
<evidence type="ECO:0000256" key="1">
    <source>
        <dbReference type="ARBA" id="ARBA00008857"/>
    </source>
</evidence>
<dbReference type="PANTHER" id="PTHR30349:SF64">
    <property type="entry name" value="PROPHAGE INTEGRASE INTD-RELATED"/>
    <property type="match status" value="1"/>
</dbReference>
<reference evidence="7" key="1">
    <citation type="journal article" date="2019" name="Int. J. Syst. Evol. Microbiol.">
        <title>The Global Catalogue of Microorganisms (GCM) 10K type strain sequencing project: providing services to taxonomists for standard genome sequencing and annotation.</title>
        <authorList>
            <consortium name="The Broad Institute Genomics Platform"/>
            <consortium name="The Broad Institute Genome Sequencing Center for Infectious Disease"/>
            <person name="Wu L."/>
            <person name="Ma J."/>
        </authorList>
    </citation>
    <scope>NUCLEOTIDE SEQUENCE [LARGE SCALE GENOMIC DNA]</scope>
    <source>
        <strain evidence="7">CCUG 2113</strain>
    </source>
</reference>
<keyword evidence="3" id="KW-0238">DNA-binding</keyword>
<evidence type="ECO:0000256" key="3">
    <source>
        <dbReference type="ARBA" id="ARBA00023125"/>
    </source>
</evidence>
<dbReference type="InterPro" id="IPR011010">
    <property type="entry name" value="DNA_brk_join_enz"/>
</dbReference>
<evidence type="ECO:0000313" key="7">
    <source>
        <dbReference type="Proteomes" id="UP001595693"/>
    </source>
</evidence>
<proteinExistence type="inferred from homology"/>
<keyword evidence="7" id="KW-1185">Reference proteome</keyword>
<dbReference type="Proteomes" id="UP001595693">
    <property type="component" value="Unassembled WGS sequence"/>
</dbReference>
<dbReference type="Gene3D" id="1.10.443.10">
    <property type="entry name" value="Intergrase catalytic core"/>
    <property type="match status" value="1"/>
</dbReference>
<name>A0ABV8DC75_9BURK</name>
<comment type="similarity">
    <text evidence="1">Belongs to the 'phage' integrase family.</text>
</comment>
<organism evidence="6 7">
    <name type="scientific">Acidovorax facilis</name>
    <dbReference type="NCBI Taxonomy" id="12917"/>
    <lineage>
        <taxon>Bacteria</taxon>
        <taxon>Pseudomonadati</taxon>
        <taxon>Pseudomonadota</taxon>
        <taxon>Betaproteobacteria</taxon>
        <taxon>Burkholderiales</taxon>
        <taxon>Comamonadaceae</taxon>
        <taxon>Acidovorax</taxon>
    </lineage>
</organism>
<gene>
    <name evidence="6" type="ORF">ACFOW3_13815</name>
</gene>
<accession>A0ABV8DC75</accession>
<comment type="caution">
    <text evidence="6">The sequence shown here is derived from an EMBL/GenBank/DDBJ whole genome shotgun (WGS) entry which is preliminary data.</text>
</comment>
<sequence>MQYFRSRTHRSGITYYYFDKGGKPRKEIPLGRDYVLAVRKWSELIATTEKAAVANFASLADKYEREVVPLKAKSTQVLQSSDINLLREFFCLPSPAPLDEIKPSHIHALLQWKKHQPTTANRLKRTFSHMFNMARAWGYTDKANPCMGIKGLPVKKREQYITDEVFRAVWNVAAWPLRDAMDLAYLTGQRPADTVGMTDGDIEDGRLKVTQGKTGAKLRIRIEGELAVLLDRIKARKDACKMWSSALVVNQAGEALSQKALAEVYKRARKKAAKLNPKLADQIKTMRFYDLRAKAADDVSEVRGEAAAAELLGHDSVTTTQRHYLRKGRVVGPTR</sequence>
<dbReference type="SUPFAM" id="SSF56349">
    <property type="entry name" value="DNA breaking-rejoining enzymes"/>
    <property type="match status" value="1"/>
</dbReference>
<evidence type="ECO:0000256" key="2">
    <source>
        <dbReference type="ARBA" id="ARBA00022908"/>
    </source>
</evidence>
<dbReference type="InterPro" id="IPR010998">
    <property type="entry name" value="Integrase_recombinase_N"/>
</dbReference>
<keyword evidence="2" id="KW-0229">DNA integration</keyword>
<dbReference type="Pfam" id="PF00589">
    <property type="entry name" value="Phage_integrase"/>
    <property type="match status" value="1"/>
</dbReference>
<dbReference type="InterPro" id="IPR013762">
    <property type="entry name" value="Integrase-like_cat_sf"/>
</dbReference>
<keyword evidence="4" id="KW-0233">DNA recombination</keyword>
<evidence type="ECO:0000313" key="6">
    <source>
        <dbReference type="EMBL" id="MFC3935694.1"/>
    </source>
</evidence>
<dbReference type="Gene3D" id="1.10.150.130">
    <property type="match status" value="1"/>
</dbReference>
<evidence type="ECO:0000259" key="5">
    <source>
        <dbReference type="PROSITE" id="PS51898"/>
    </source>
</evidence>
<dbReference type="RefSeq" id="WP_252635570.1">
    <property type="nucleotide sequence ID" value="NZ_JAMXAX010000009.1"/>
</dbReference>
<dbReference type="PROSITE" id="PS51898">
    <property type="entry name" value="TYR_RECOMBINASE"/>
    <property type="match status" value="1"/>
</dbReference>
<feature type="domain" description="Tyr recombinase" evidence="5">
    <location>
        <begin position="156"/>
        <end position="335"/>
    </location>
</feature>